<reference evidence="8 9" key="1">
    <citation type="journal article" date="2019" name="Sci. Rep.">
        <title>Orb-weaving spider Araneus ventricosus genome elucidates the spidroin gene catalogue.</title>
        <authorList>
            <person name="Kono N."/>
            <person name="Nakamura H."/>
            <person name="Ohtoshi R."/>
            <person name="Moran D.A.P."/>
            <person name="Shinohara A."/>
            <person name="Yoshida Y."/>
            <person name="Fujiwara M."/>
            <person name="Mori M."/>
            <person name="Tomita M."/>
            <person name="Arakawa K."/>
        </authorList>
    </citation>
    <scope>NUCLEOTIDE SEQUENCE [LARGE SCALE GENOMIC DNA]</scope>
</reference>
<dbReference type="InterPro" id="IPR036915">
    <property type="entry name" value="Cyclin-like_sf"/>
</dbReference>
<dbReference type="OrthoDB" id="285802at2759"/>
<evidence type="ECO:0000256" key="3">
    <source>
        <dbReference type="ARBA" id="ARBA00023306"/>
    </source>
</evidence>
<dbReference type="GO" id="GO:0051301">
    <property type="term" value="P:cell division"/>
    <property type="evidence" value="ECO:0007669"/>
    <property type="project" value="UniProtKB-KW"/>
</dbReference>
<gene>
    <name evidence="8" type="primary">Ccnj</name>
    <name evidence="8" type="ORF">AVEN_171376_1</name>
</gene>
<accession>A0A4Y2FFL4</accession>
<evidence type="ECO:0000259" key="7">
    <source>
        <dbReference type="SMART" id="SM01332"/>
    </source>
</evidence>
<feature type="domain" description="Cyclin-like" evidence="6">
    <location>
        <begin position="169"/>
        <end position="242"/>
    </location>
</feature>
<dbReference type="Proteomes" id="UP000499080">
    <property type="component" value="Unassembled WGS sequence"/>
</dbReference>
<dbReference type="PANTHER" id="PTHR10177">
    <property type="entry name" value="CYCLINS"/>
    <property type="match status" value="1"/>
</dbReference>
<dbReference type="Pfam" id="PF02984">
    <property type="entry name" value="Cyclin_C"/>
    <property type="match status" value="1"/>
</dbReference>
<protein>
    <submittedName>
        <fullName evidence="8">Cyclin-J</fullName>
    </submittedName>
</protein>
<dbReference type="GO" id="GO:0051726">
    <property type="term" value="P:regulation of cell cycle"/>
    <property type="evidence" value="ECO:0007669"/>
    <property type="project" value="UniProtKB-ARBA"/>
</dbReference>
<feature type="compositionally biased region" description="Polar residues" evidence="5">
    <location>
        <begin position="262"/>
        <end position="276"/>
    </location>
</feature>
<evidence type="ECO:0000313" key="8">
    <source>
        <dbReference type="EMBL" id="GBM39296.1"/>
    </source>
</evidence>
<keyword evidence="2 4" id="KW-0195">Cyclin</keyword>
<dbReference type="InterPro" id="IPR004367">
    <property type="entry name" value="Cyclin_C-dom"/>
</dbReference>
<dbReference type="SMART" id="SM01332">
    <property type="entry name" value="Cyclin_C"/>
    <property type="match status" value="1"/>
</dbReference>
<dbReference type="EMBL" id="BGPR01000892">
    <property type="protein sequence ID" value="GBM39296.1"/>
    <property type="molecule type" value="Genomic_DNA"/>
</dbReference>
<dbReference type="Pfam" id="PF00134">
    <property type="entry name" value="Cyclin_N"/>
    <property type="match status" value="1"/>
</dbReference>
<evidence type="ECO:0000313" key="9">
    <source>
        <dbReference type="Proteomes" id="UP000499080"/>
    </source>
</evidence>
<dbReference type="CDD" id="cd20529">
    <property type="entry name" value="CYCLIN_CCNJ-like_rpt2"/>
    <property type="match status" value="1"/>
</dbReference>
<dbReference type="CDD" id="cd20528">
    <property type="entry name" value="CYCLIN_CCNJ-like_rpt1"/>
    <property type="match status" value="1"/>
</dbReference>
<sequence length="283" mass="32751">MTTEEEWWIGDYAEEIHDYLRHKERKRLLFRGQSPQLHMRKKMVEWMDTVCQKLKFCTTVQHLAVYLLDIFMDNHTIHCDHLHMVIIGCLIVAVKLEENDNLIPKNSDLNVLLGNKYKLIEFVQMEVSVLNFFNWDVLFPTAAHFAEYYALYAVQRSDKHENRPLSNYDLVKVYVQKYIDYFLEVTILDPAFINVAPSLVAAACIASTRMCLTLSPPWPLLLQKITSYNYTQLKPCVELLLRALDIDMLMSKKSAERKASDSSHCSKTNGCSSPVSSDCMVIS</sequence>
<evidence type="ECO:0000259" key="6">
    <source>
        <dbReference type="SMART" id="SM00385"/>
    </source>
</evidence>
<dbReference type="GO" id="GO:0016538">
    <property type="term" value="F:cyclin-dependent protein serine/threonine kinase regulator activity"/>
    <property type="evidence" value="ECO:0007669"/>
    <property type="project" value="InterPro"/>
</dbReference>
<dbReference type="InterPro" id="IPR006671">
    <property type="entry name" value="Cyclin_N"/>
</dbReference>
<evidence type="ECO:0000256" key="1">
    <source>
        <dbReference type="ARBA" id="ARBA00022618"/>
    </source>
</evidence>
<feature type="region of interest" description="Disordered" evidence="5">
    <location>
        <begin position="260"/>
        <end position="283"/>
    </location>
</feature>
<comment type="similarity">
    <text evidence="4">Belongs to the cyclin family.</text>
</comment>
<evidence type="ECO:0000256" key="2">
    <source>
        <dbReference type="ARBA" id="ARBA00023127"/>
    </source>
</evidence>
<dbReference type="FunFam" id="1.10.472.10:FF:000010">
    <property type="entry name" value="G1/S-specific cyclin Cln1"/>
    <property type="match status" value="1"/>
</dbReference>
<keyword evidence="9" id="KW-1185">Reference proteome</keyword>
<evidence type="ECO:0000256" key="4">
    <source>
        <dbReference type="RuleBase" id="RU000383"/>
    </source>
</evidence>
<dbReference type="AlphaFoldDB" id="A0A4Y2FFL4"/>
<dbReference type="InterPro" id="IPR046965">
    <property type="entry name" value="Cyclin_A/B-like"/>
</dbReference>
<dbReference type="Gene3D" id="1.10.472.10">
    <property type="entry name" value="Cyclin-like"/>
    <property type="match status" value="2"/>
</dbReference>
<keyword evidence="1" id="KW-0132">Cell division</keyword>
<name>A0A4Y2FFL4_ARAVE</name>
<proteinExistence type="inferred from homology"/>
<dbReference type="InterPro" id="IPR039361">
    <property type="entry name" value="Cyclin"/>
</dbReference>
<dbReference type="SMART" id="SM00385">
    <property type="entry name" value="CYCLIN"/>
    <property type="match status" value="2"/>
</dbReference>
<evidence type="ECO:0000256" key="5">
    <source>
        <dbReference type="SAM" id="MobiDB-lite"/>
    </source>
</evidence>
<organism evidence="8 9">
    <name type="scientific">Araneus ventricosus</name>
    <name type="common">Orbweaver spider</name>
    <name type="synonym">Epeira ventricosa</name>
    <dbReference type="NCBI Taxonomy" id="182803"/>
    <lineage>
        <taxon>Eukaryota</taxon>
        <taxon>Metazoa</taxon>
        <taxon>Ecdysozoa</taxon>
        <taxon>Arthropoda</taxon>
        <taxon>Chelicerata</taxon>
        <taxon>Arachnida</taxon>
        <taxon>Araneae</taxon>
        <taxon>Araneomorphae</taxon>
        <taxon>Entelegynae</taxon>
        <taxon>Araneoidea</taxon>
        <taxon>Araneidae</taxon>
        <taxon>Araneus</taxon>
    </lineage>
</organism>
<comment type="caution">
    <text evidence="8">The sequence shown here is derived from an EMBL/GenBank/DDBJ whole genome shotgun (WGS) entry which is preliminary data.</text>
</comment>
<feature type="domain" description="Cyclin C-terminal" evidence="7">
    <location>
        <begin position="140"/>
        <end position="278"/>
    </location>
</feature>
<feature type="domain" description="Cyclin-like" evidence="6">
    <location>
        <begin position="45"/>
        <end position="131"/>
    </location>
</feature>
<dbReference type="GO" id="GO:0044772">
    <property type="term" value="P:mitotic cell cycle phase transition"/>
    <property type="evidence" value="ECO:0007669"/>
    <property type="project" value="InterPro"/>
</dbReference>
<keyword evidence="3" id="KW-0131">Cell cycle</keyword>
<dbReference type="SUPFAM" id="SSF47954">
    <property type="entry name" value="Cyclin-like"/>
    <property type="match status" value="2"/>
</dbReference>
<dbReference type="InterPro" id="IPR013763">
    <property type="entry name" value="Cyclin-like_dom"/>
</dbReference>
<dbReference type="PIRSF" id="PIRSF001771">
    <property type="entry name" value="Cyclin_A_B_D_E"/>
    <property type="match status" value="1"/>
</dbReference>